<organism evidence="2 3">
    <name type="scientific">Megalurothrips usitatus</name>
    <name type="common">bean blossom thrips</name>
    <dbReference type="NCBI Taxonomy" id="439358"/>
    <lineage>
        <taxon>Eukaryota</taxon>
        <taxon>Metazoa</taxon>
        <taxon>Ecdysozoa</taxon>
        <taxon>Arthropoda</taxon>
        <taxon>Hexapoda</taxon>
        <taxon>Insecta</taxon>
        <taxon>Pterygota</taxon>
        <taxon>Neoptera</taxon>
        <taxon>Paraneoptera</taxon>
        <taxon>Thysanoptera</taxon>
        <taxon>Terebrantia</taxon>
        <taxon>Thripoidea</taxon>
        <taxon>Thripidae</taxon>
        <taxon>Megalurothrips</taxon>
    </lineage>
</organism>
<evidence type="ECO:0000313" key="2">
    <source>
        <dbReference type="EMBL" id="KAJ1527988.1"/>
    </source>
</evidence>
<feature type="region of interest" description="Disordered" evidence="1">
    <location>
        <begin position="21"/>
        <end position="121"/>
    </location>
</feature>
<feature type="compositionally biased region" description="Pro residues" evidence="1">
    <location>
        <begin position="42"/>
        <end position="55"/>
    </location>
</feature>
<comment type="caution">
    <text evidence="2">The sequence shown here is derived from an EMBL/GenBank/DDBJ whole genome shotgun (WGS) entry which is preliminary data.</text>
</comment>
<proteinExistence type="predicted"/>
<name>A0AAV7XP74_9NEOP</name>
<dbReference type="EMBL" id="JAPTSV010000005">
    <property type="protein sequence ID" value="KAJ1527988.1"/>
    <property type="molecule type" value="Genomic_DNA"/>
</dbReference>
<evidence type="ECO:0000256" key="1">
    <source>
        <dbReference type="SAM" id="MobiDB-lite"/>
    </source>
</evidence>
<feature type="compositionally biased region" description="Pro residues" evidence="1">
    <location>
        <begin position="81"/>
        <end position="92"/>
    </location>
</feature>
<dbReference type="Proteomes" id="UP001075354">
    <property type="component" value="Chromosome 5"/>
</dbReference>
<sequence length="121" mass="13061">MHPFLCLPSRRTEVLEAINYVKRDSSLGRGRTPDPAARTASPPLPLPLPLPPSPATPGDTKVRVRRLNPFSIESLLSRRSPSPPPRPPPHSPGTPIRDIPPEAADTRQVSQPAAPLALAPR</sequence>
<accession>A0AAV7XP74</accession>
<keyword evidence="3" id="KW-1185">Reference proteome</keyword>
<gene>
    <name evidence="2" type="ORF">ONE63_007916</name>
</gene>
<dbReference type="AlphaFoldDB" id="A0AAV7XP74"/>
<reference evidence="2" key="1">
    <citation type="submission" date="2022-12" db="EMBL/GenBank/DDBJ databases">
        <title>Chromosome-level genome assembly of the bean flower thrips Megalurothrips usitatus.</title>
        <authorList>
            <person name="Ma L."/>
            <person name="Liu Q."/>
            <person name="Li H."/>
            <person name="Cai W."/>
        </authorList>
    </citation>
    <scope>NUCLEOTIDE SEQUENCE</scope>
    <source>
        <strain evidence="2">Cailab_2022a</strain>
    </source>
</reference>
<protein>
    <submittedName>
        <fullName evidence="2">Uncharacterized protein</fullName>
    </submittedName>
</protein>
<evidence type="ECO:0000313" key="3">
    <source>
        <dbReference type="Proteomes" id="UP001075354"/>
    </source>
</evidence>